<evidence type="ECO:0000256" key="2">
    <source>
        <dbReference type="ARBA" id="ARBA00022679"/>
    </source>
</evidence>
<feature type="region of interest" description="Disordered" evidence="10">
    <location>
        <begin position="26"/>
        <end position="59"/>
    </location>
</feature>
<sequence>MNLALAAAVPDTFEEDLDRFLVSQAGSRSSTVRGGPWAVPSRHPSLHHKSTAGGSVMWDTGRPTTAAGARTTGAWAPCGNEKPHKEKAQGVSQHKSRGSAITSSPAPRPSLPGGTPKPMSASWSPTFGSASARPSLQYSVPMSAGKVPGAGTLPAHAPCGHPALSQDWGDGLTGQTRKAWTACNEDPKRESTSPVSGPPGQPASAQEPADDDCVDNVLPSDPWGLAGCCGADLANAPSHSTMLLPGKLEPFAGLPTCMEEAEDESGDEPEDAQSGLSVIPQEPRCTWTLANFTLGDQLGSGAFGEVFVATEIQCGRTVALKRVRKQMLADHHLSHLAAREIEMHGRVSRLQHPNILELYGSFQDEGYYYMILQYIDGVDLLEFLQMYIEDTGHQLYEADAAEMVGAIADALRACHEADVVHRDVKMENVLVDSSGCLKLADFGSANVPALARKESICGTTHYQSPELVEKTGHDCAVDLWGLGVVLFVILAGEMPFGGSRKEGPQVIEGRITSGKRKALPQHVSREAQQLVDKLLSPSPGDRPSAQQVLSHPWIVNNTGPAQLQAPQQA</sequence>
<evidence type="ECO:0000256" key="8">
    <source>
        <dbReference type="PIRSR" id="PIRSR630616-3"/>
    </source>
</evidence>
<dbReference type="GO" id="GO:0005524">
    <property type="term" value="F:ATP binding"/>
    <property type="evidence" value="ECO:0007669"/>
    <property type="project" value="UniProtKB-UniRule"/>
</dbReference>
<evidence type="ECO:0000256" key="9">
    <source>
        <dbReference type="PROSITE-ProRule" id="PRU10141"/>
    </source>
</evidence>
<feature type="compositionally biased region" description="Polar residues" evidence="10">
    <location>
        <begin position="121"/>
        <end position="132"/>
    </location>
</feature>
<dbReference type="InterPro" id="IPR011009">
    <property type="entry name" value="Kinase-like_dom_sf"/>
</dbReference>
<dbReference type="PROSITE" id="PS00107">
    <property type="entry name" value="PROTEIN_KINASE_ATP"/>
    <property type="match status" value="1"/>
</dbReference>
<feature type="region of interest" description="Disordered" evidence="10">
    <location>
        <begin position="75"/>
        <end position="132"/>
    </location>
</feature>
<feature type="cross-link" description="Glycyl lysine isopeptide (Lys-Gly) (interchain with G-Cter in SUMO2)" evidence="8">
    <location>
        <position position="425"/>
    </location>
</feature>
<evidence type="ECO:0000313" key="13">
    <source>
        <dbReference type="Proteomes" id="UP001465755"/>
    </source>
</evidence>
<dbReference type="AlphaFoldDB" id="A0AAW1NJD7"/>
<dbReference type="FunFam" id="3.30.200.20:FF:000042">
    <property type="entry name" value="Aurora kinase A"/>
    <property type="match status" value="1"/>
</dbReference>
<keyword evidence="3 7" id="KW-0547">Nucleotide-binding</keyword>
<keyword evidence="5 7" id="KW-0067">ATP-binding</keyword>
<reference evidence="12 13" key="1">
    <citation type="journal article" date="2024" name="Nat. Commun.">
        <title>Phylogenomics reveals the evolutionary origins of lichenization in chlorophyte algae.</title>
        <authorList>
            <person name="Puginier C."/>
            <person name="Libourel C."/>
            <person name="Otte J."/>
            <person name="Skaloud P."/>
            <person name="Haon M."/>
            <person name="Grisel S."/>
            <person name="Petersen M."/>
            <person name="Berrin J.G."/>
            <person name="Delaux P.M."/>
            <person name="Dal Grande F."/>
            <person name="Keller J."/>
        </authorList>
    </citation>
    <scope>NUCLEOTIDE SEQUENCE [LARGE SCALE GENOMIC DNA]</scope>
    <source>
        <strain evidence="12 13">SAG 2036</strain>
    </source>
</reference>
<dbReference type="InterPro" id="IPR008271">
    <property type="entry name" value="Ser/Thr_kinase_AS"/>
</dbReference>
<name>A0AAW1NJD7_9CHLO</name>
<feature type="binding site" evidence="7">
    <location>
        <position position="441"/>
    </location>
    <ligand>
        <name>ATP</name>
        <dbReference type="ChEBI" id="CHEBI:30616"/>
    </ligand>
</feature>
<dbReference type="Proteomes" id="UP001465755">
    <property type="component" value="Unassembled WGS sequence"/>
</dbReference>
<evidence type="ECO:0000256" key="10">
    <source>
        <dbReference type="SAM" id="MobiDB-lite"/>
    </source>
</evidence>
<accession>A0AAW1NJD7</accession>
<gene>
    <name evidence="12" type="ORF">WJX73_005031</name>
</gene>
<keyword evidence="13" id="KW-1185">Reference proteome</keyword>
<evidence type="ECO:0000256" key="7">
    <source>
        <dbReference type="PIRSR" id="PIRSR630616-2"/>
    </source>
</evidence>
<keyword evidence="2" id="KW-0808">Transferase</keyword>
<dbReference type="InterPro" id="IPR017441">
    <property type="entry name" value="Protein_kinase_ATP_BS"/>
</dbReference>
<dbReference type="PROSITE" id="PS50011">
    <property type="entry name" value="PROTEIN_KINASE_DOM"/>
    <property type="match status" value="1"/>
</dbReference>
<dbReference type="SUPFAM" id="SSF56112">
    <property type="entry name" value="Protein kinase-like (PK-like)"/>
    <property type="match status" value="1"/>
</dbReference>
<dbReference type="Pfam" id="PF00069">
    <property type="entry name" value="Pkinase"/>
    <property type="match status" value="1"/>
</dbReference>
<feature type="domain" description="Protein kinase" evidence="11">
    <location>
        <begin position="292"/>
        <end position="554"/>
    </location>
</feature>
<evidence type="ECO:0000259" key="11">
    <source>
        <dbReference type="PROSITE" id="PS50011"/>
    </source>
</evidence>
<dbReference type="SMART" id="SM00220">
    <property type="entry name" value="S_TKc"/>
    <property type="match status" value="1"/>
</dbReference>
<dbReference type="InterPro" id="IPR000719">
    <property type="entry name" value="Prot_kinase_dom"/>
</dbReference>
<dbReference type="GO" id="GO:0004674">
    <property type="term" value="F:protein serine/threonine kinase activity"/>
    <property type="evidence" value="ECO:0007669"/>
    <property type="project" value="UniProtKB-KW"/>
</dbReference>
<evidence type="ECO:0000256" key="1">
    <source>
        <dbReference type="ARBA" id="ARBA00022527"/>
    </source>
</evidence>
<evidence type="ECO:0000256" key="3">
    <source>
        <dbReference type="ARBA" id="ARBA00022741"/>
    </source>
</evidence>
<keyword evidence="1" id="KW-0723">Serine/threonine-protein kinase</keyword>
<evidence type="ECO:0000256" key="6">
    <source>
        <dbReference type="PIRSR" id="PIRSR630616-1"/>
    </source>
</evidence>
<comment type="caution">
    <text evidence="12">The sequence shown here is derived from an EMBL/GenBank/DDBJ whole genome shotgun (WGS) entry which is preliminary data.</text>
</comment>
<organism evidence="12 13">
    <name type="scientific">Symbiochloris irregularis</name>
    <dbReference type="NCBI Taxonomy" id="706552"/>
    <lineage>
        <taxon>Eukaryota</taxon>
        <taxon>Viridiplantae</taxon>
        <taxon>Chlorophyta</taxon>
        <taxon>core chlorophytes</taxon>
        <taxon>Trebouxiophyceae</taxon>
        <taxon>Trebouxiales</taxon>
        <taxon>Trebouxiaceae</taxon>
        <taxon>Symbiochloris</taxon>
    </lineage>
</organism>
<dbReference type="InterPro" id="IPR030616">
    <property type="entry name" value="Aur-like"/>
</dbReference>
<feature type="binding site" evidence="7">
    <location>
        <position position="321"/>
    </location>
    <ligand>
        <name>ATP</name>
        <dbReference type="ChEBI" id="CHEBI:30616"/>
    </ligand>
</feature>
<feature type="active site" description="Proton acceptor" evidence="6">
    <location>
        <position position="423"/>
    </location>
</feature>
<evidence type="ECO:0000256" key="4">
    <source>
        <dbReference type="ARBA" id="ARBA00022777"/>
    </source>
</evidence>
<dbReference type="PANTHER" id="PTHR24350">
    <property type="entry name" value="SERINE/THREONINE-PROTEIN KINASE IAL-RELATED"/>
    <property type="match status" value="1"/>
</dbReference>
<dbReference type="EMBL" id="JALJOQ010000278">
    <property type="protein sequence ID" value="KAK9786189.1"/>
    <property type="molecule type" value="Genomic_DNA"/>
</dbReference>
<keyword evidence="4" id="KW-0418">Kinase</keyword>
<feature type="region of interest" description="Disordered" evidence="10">
    <location>
        <begin position="183"/>
        <end position="217"/>
    </location>
</feature>
<feature type="binding site" evidence="9">
    <location>
        <position position="325"/>
    </location>
    <ligand>
        <name>ATP</name>
        <dbReference type="ChEBI" id="CHEBI:30616"/>
    </ligand>
</feature>
<dbReference type="Gene3D" id="1.10.510.10">
    <property type="entry name" value="Transferase(Phosphotransferase) domain 1"/>
    <property type="match status" value="1"/>
</dbReference>
<proteinExistence type="predicted"/>
<evidence type="ECO:0000256" key="5">
    <source>
        <dbReference type="ARBA" id="ARBA00022840"/>
    </source>
</evidence>
<feature type="binding site" evidence="7">
    <location>
        <begin position="427"/>
        <end position="428"/>
    </location>
    <ligand>
        <name>ATP</name>
        <dbReference type="ChEBI" id="CHEBI:30616"/>
    </ligand>
</feature>
<dbReference type="PROSITE" id="PS00108">
    <property type="entry name" value="PROTEIN_KINASE_ST"/>
    <property type="match status" value="1"/>
</dbReference>
<protein>
    <recommendedName>
        <fullName evidence="11">Protein kinase domain-containing protein</fullName>
    </recommendedName>
</protein>
<evidence type="ECO:0000313" key="12">
    <source>
        <dbReference type="EMBL" id="KAK9786189.1"/>
    </source>
</evidence>